<reference evidence="2" key="3">
    <citation type="submission" date="2025-08" db="UniProtKB">
        <authorList>
            <consortium name="Ensembl"/>
        </authorList>
    </citation>
    <scope>IDENTIFICATION</scope>
</reference>
<reference evidence="3" key="1">
    <citation type="journal article" date="2002" name="Science">
        <title>The draft genome of Ciona intestinalis: insights into chordate and vertebrate origins.</title>
        <authorList>
            <person name="Dehal P."/>
            <person name="Satou Y."/>
            <person name="Campbell R.K."/>
            <person name="Chapman J."/>
            <person name="Degnan B."/>
            <person name="De Tomaso A."/>
            <person name="Davidson B."/>
            <person name="Di Gregorio A."/>
            <person name="Gelpke M."/>
            <person name="Goodstein D.M."/>
            <person name="Harafuji N."/>
            <person name="Hastings K.E."/>
            <person name="Ho I."/>
            <person name="Hotta K."/>
            <person name="Huang W."/>
            <person name="Kawashima T."/>
            <person name="Lemaire P."/>
            <person name="Martinez D."/>
            <person name="Meinertzhagen I.A."/>
            <person name="Necula S."/>
            <person name="Nonaka M."/>
            <person name="Putnam N."/>
            <person name="Rash S."/>
            <person name="Saiga H."/>
            <person name="Satake M."/>
            <person name="Terry A."/>
            <person name="Yamada L."/>
            <person name="Wang H.G."/>
            <person name="Awazu S."/>
            <person name="Azumi K."/>
            <person name="Boore J."/>
            <person name="Branno M."/>
            <person name="Chin-Bow S."/>
            <person name="DeSantis R."/>
            <person name="Doyle S."/>
            <person name="Francino P."/>
            <person name="Keys D.N."/>
            <person name="Haga S."/>
            <person name="Hayashi H."/>
            <person name="Hino K."/>
            <person name="Imai K.S."/>
            <person name="Inaba K."/>
            <person name="Kano S."/>
            <person name="Kobayashi K."/>
            <person name="Kobayashi M."/>
            <person name="Lee B.I."/>
            <person name="Makabe K.W."/>
            <person name="Manohar C."/>
            <person name="Matassi G."/>
            <person name="Medina M."/>
            <person name="Mochizuki Y."/>
            <person name="Mount S."/>
            <person name="Morishita T."/>
            <person name="Miura S."/>
            <person name="Nakayama A."/>
            <person name="Nishizaka S."/>
            <person name="Nomoto H."/>
            <person name="Ohta F."/>
            <person name="Oishi K."/>
            <person name="Rigoutsos I."/>
            <person name="Sano M."/>
            <person name="Sasaki A."/>
            <person name="Sasakura Y."/>
            <person name="Shoguchi E."/>
            <person name="Shin-i T."/>
            <person name="Spagnuolo A."/>
            <person name="Stainier D."/>
            <person name="Suzuki M.M."/>
            <person name="Tassy O."/>
            <person name="Takatori N."/>
            <person name="Tokuoka M."/>
            <person name="Yagi K."/>
            <person name="Yoshizaki F."/>
            <person name="Wada S."/>
            <person name="Zhang C."/>
            <person name="Hyatt P.D."/>
            <person name="Larimer F."/>
            <person name="Detter C."/>
            <person name="Doggett N."/>
            <person name="Glavina T."/>
            <person name="Hawkins T."/>
            <person name="Richardson P."/>
            <person name="Lucas S."/>
            <person name="Kohara Y."/>
            <person name="Levine M."/>
            <person name="Satoh N."/>
            <person name="Rokhsar D.S."/>
        </authorList>
    </citation>
    <scope>NUCLEOTIDE SEQUENCE [LARGE SCALE GENOMIC DNA]</scope>
</reference>
<evidence type="ECO:0000256" key="1">
    <source>
        <dbReference type="SAM" id="Phobius"/>
    </source>
</evidence>
<reference evidence="2" key="2">
    <citation type="journal article" date="2008" name="Genome Biol.">
        <title>Improved genome assembly and evidence-based global gene model set for the chordate Ciona intestinalis: new insight into intron and operon populations.</title>
        <authorList>
            <person name="Satou Y."/>
            <person name="Mineta K."/>
            <person name="Ogasawara M."/>
            <person name="Sasakura Y."/>
            <person name="Shoguchi E."/>
            <person name="Ueno K."/>
            <person name="Yamada L."/>
            <person name="Matsumoto J."/>
            <person name="Wasserscheid J."/>
            <person name="Dewar K."/>
            <person name="Wiley G.B."/>
            <person name="Macmil S.L."/>
            <person name="Roe B.A."/>
            <person name="Zeller R.W."/>
            <person name="Hastings K.E."/>
            <person name="Lemaire P."/>
            <person name="Lindquist E."/>
            <person name="Endo T."/>
            <person name="Hotta K."/>
            <person name="Inaba K."/>
        </authorList>
    </citation>
    <scope>NUCLEOTIDE SEQUENCE [LARGE SCALE GENOMIC DNA]</scope>
    <source>
        <strain evidence="2">wild type</strain>
    </source>
</reference>
<name>F6ZVU9_CIOIN</name>
<dbReference type="HOGENOM" id="CLU_2144972_0_0_1"/>
<keyword evidence="1" id="KW-0812">Transmembrane</keyword>
<keyword evidence="3" id="KW-1185">Reference proteome</keyword>
<keyword evidence="1" id="KW-1133">Transmembrane helix</keyword>
<sequence>MGSLTRWTLLPHIQVVISDTIPFSNSIIRTIFFSTLLAPSSSLPSIILLLIICNLSGRLLTSRMRLSMIAVQRTPKGEKIAPKSQILPTRILSLILKIFLWIRMRENTRRHL</sequence>
<feature type="transmembrane region" description="Helical" evidence="1">
    <location>
        <begin position="31"/>
        <end position="55"/>
    </location>
</feature>
<dbReference type="Ensembl" id="ENSCINT00000014449.3">
    <property type="protein sequence ID" value="ENSCINP00000014449.3"/>
    <property type="gene ID" value="ENSCING00000007038.3"/>
</dbReference>
<reference evidence="2" key="4">
    <citation type="submission" date="2025-09" db="UniProtKB">
        <authorList>
            <consortium name="Ensembl"/>
        </authorList>
    </citation>
    <scope>IDENTIFICATION</scope>
</reference>
<dbReference type="EMBL" id="EAAA01002159">
    <property type="status" value="NOT_ANNOTATED_CDS"/>
    <property type="molecule type" value="Genomic_DNA"/>
</dbReference>
<dbReference type="InParanoid" id="F6ZVU9"/>
<protein>
    <submittedName>
        <fullName evidence="2">Uncharacterized protein</fullName>
    </submittedName>
</protein>
<evidence type="ECO:0000313" key="2">
    <source>
        <dbReference type="Ensembl" id="ENSCINP00000014449.3"/>
    </source>
</evidence>
<keyword evidence="1" id="KW-0472">Membrane</keyword>
<evidence type="ECO:0000313" key="3">
    <source>
        <dbReference type="Proteomes" id="UP000008144"/>
    </source>
</evidence>
<dbReference type="AlphaFoldDB" id="F6ZVU9"/>
<dbReference type="Proteomes" id="UP000008144">
    <property type="component" value="Chromosome 5"/>
</dbReference>
<accession>F6ZVU9</accession>
<organism evidence="2 3">
    <name type="scientific">Ciona intestinalis</name>
    <name type="common">Transparent sea squirt</name>
    <name type="synonym">Ascidia intestinalis</name>
    <dbReference type="NCBI Taxonomy" id="7719"/>
    <lineage>
        <taxon>Eukaryota</taxon>
        <taxon>Metazoa</taxon>
        <taxon>Chordata</taxon>
        <taxon>Tunicata</taxon>
        <taxon>Ascidiacea</taxon>
        <taxon>Phlebobranchia</taxon>
        <taxon>Cionidae</taxon>
        <taxon>Ciona</taxon>
    </lineage>
</organism>
<proteinExistence type="predicted"/>